<sequence length="230" mass="25538">MPRQEGVWFAGDLHGGFPELIRCARDLRPAAIILMGDIEAPAMLDEVLAPLLEHTEPWWIVGNHDTDSPQTYDHLFKSRLADRNLHGRVVDIAGYRIAGLGGVFRKQVWMPPQGPKFESPRDYLDSCGKGNWWRGGLPLRHRSTIFRSDMGFALAERADILVCHEAPSCHPHGIAAIDELARTLGVRRVFHGHHHQLYVQPDTGLGFSTVGTGLRGIVDVSGEIVFAGEK</sequence>
<dbReference type="SUPFAM" id="SSF56300">
    <property type="entry name" value="Metallo-dependent phosphatases"/>
    <property type="match status" value="1"/>
</dbReference>
<reference evidence="3" key="1">
    <citation type="journal article" date="2019" name="Int. J. Syst. Evol. Microbiol.">
        <title>The Global Catalogue of Microorganisms (GCM) 10K type strain sequencing project: providing services to taxonomists for standard genome sequencing and annotation.</title>
        <authorList>
            <consortium name="The Broad Institute Genomics Platform"/>
            <consortium name="The Broad Institute Genome Sequencing Center for Infectious Disease"/>
            <person name="Wu L."/>
            <person name="Ma J."/>
        </authorList>
    </citation>
    <scope>NUCLEOTIDE SEQUENCE [LARGE SCALE GENOMIC DNA]</scope>
    <source>
        <strain evidence="3">CGMCC 1.8860</strain>
    </source>
</reference>
<dbReference type="Pfam" id="PF00149">
    <property type="entry name" value="Metallophos"/>
    <property type="match status" value="1"/>
</dbReference>
<evidence type="ECO:0000313" key="2">
    <source>
        <dbReference type="EMBL" id="GGP26813.1"/>
    </source>
</evidence>
<gene>
    <name evidence="2" type="ORF">GCM10010971_26320</name>
</gene>
<proteinExistence type="predicted"/>
<dbReference type="InterPro" id="IPR004843">
    <property type="entry name" value="Calcineurin-like_PHP"/>
</dbReference>
<protein>
    <recommendedName>
        <fullName evidence="1">Calcineurin-like phosphoesterase domain-containing protein</fullName>
    </recommendedName>
</protein>
<dbReference type="EMBL" id="BMLY01000004">
    <property type="protein sequence ID" value="GGP26813.1"/>
    <property type="molecule type" value="Genomic_DNA"/>
</dbReference>
<name>A0ABQ2PNB3_9NEIS</name>
<feature type="domain" description="Calcineurin-like phosphoesterase" evidence="1">
    <location>
        <begin position="7"/>
        <end position="196"/>
    </location>
</feature>
<accession>A0ABQ2PNB3</accession>
<evidence type="ECO:0000259" key="1">
    <source>
        <dbReference type="Pfam" id="PF00149"/>
    </source>
</evidence>
<organism evidence="2 3">
    <name type="scientific">Silvimonas amylolytica</name>
    <dbReference type="NCBI Taxonomy" id="449663"/>
    <lineage>
        <taxon>Bacteria</taxon>
        <taxon>Pseudomonadati</taxon>
        <taxon>Pseudomonadota</taxon>
        <taxon>Betaproteobacteria</taxon>
        <taxon>Neisseriales</taxon>
        <taxon>Chitinibacteraceae</taxon>
        <taxon>Silvimonas</taxon>
    </lineage>
</organism>
<evidence type="ECO:0000313" key="3">
    <source>
        <dbReference type="Proteomes" id="UP000621859"/>
    </source>
</evidence>
<dbReference type="Gene3D" id="3.60.21.10">
    <property type="match status" value="1"/>
</dbReference>
<keyword evidence="3" id="KW-1185">Reference proteome</keyword>
<dbReference type="InterPro" id="IPR029052">
    <property type="entry name" value="Metallo-depent_PP-like"/>
</dbReference>
<dbReference type="RefSeq" id="WP_188694494.1">
    <property type="nucleotide sequence ID" value="NZ_BMLY01000004.1"/>
</dbReference>
<dbReference type="Proteomes" id="UP000621859">
    <property type="component" value="Unassembled WGS sequence"/>
</dbReference>
<comment type="caution">
    <text evidence="2">The sequence shown here is derived from an EMBL/GenBank/DDBJ whole genome shotgun (WGS) entry which is preliminary data.</text>
</comment>